<name>A0ABW1ILD9_9BACL</name>
<evidence type="ECO:0000313" key="2">
    <source>
        <dbReference type="EMBL" id="MFC5985881.1"/>
    </source>
</evidence>
<dbReference type="Proteomes" id="UP001596250">
    <property type="component" value="Unassembled WGS sequence"/>
</dbReference>
<keyword evidence="3" id="KW-1185">Reference proteome</keyword>
<dbReference type="RefSeq" id="WP_379893155.1">
    <property type="nucleotide sequence ID" value="NZ_CBCSCT010000031.1"/>
</dbReference>
<evidence type="ECO:0000313" key="3">
    <source>
        <dbReference type="Proteomes" id="UP001596250"/>
    </source>
</evidence>
<dbReference type="EMBL" id="JBHSQV010000033">
    <property type="protein sequence ID" value="MFC5985881.1"/>
    <property type="molecule type" value="Genomic_DNA"/>
</dbReference>
<sequence length="691" mass="78891">MINRYIGEHPAHSVVFRASYRGGIKRDSEYRYVFDFNEQFPHMAEGQAVYAWSKLWAEREMTIGLSLSCLGPVQVFVNGKPVHRSNLNDDVFPERKAGFRVKLEQGWNHFVLCFTHTATGCGGRFGTSSIKGMPLHFIMPSVERSGREGWLFCEPCQLTELQELLVEGLSEEESELNWYPRREWTPEERGLGQFGRSFGLHAGRTAYAWTTLDSLHADRPGEWCGTHEGSLEVWLNGQLVYKAEHAGSFAIPLAPRYAEQHIVIRSSCTGQVWGFATTSLSDGYAFEPPVSVQGSNESWFYLGPVAQQLDPEELCRMDRVFPAEEGETYWKIDEPDTWIRPFMENALFGKWNYPLGVTLYGILKSGIDLGRSDYTDYVLKHIECCTSYDRYALWDKEQYGAAGLNHQLSAIDTLDDCGSFGAVTLTAMNQRPLRGAREAVDRVAHYISNVQDRLPDGTLYRAHGSTDFMQDTIWCDDLYMSTPFLTKYYELTGEETFLNDAAHQFLQYKKYLYMPEQQIMSHVYDMKFDKQTGVPWGRGNGWVLFSLTELLTVMPETHEMRQELMAFYRELCEGFLKLQGPSGMWHQVLTDHDSYAETSCTSMFIYSFARGVRLGWLEDTLPYAKSSMRGWTAIVRHALDKFGNVYGVCKGSGYSFTASYYKDRLSWNLNDTHGIGIVLLAGTELMQMMEG</sequence>
<dbReference type="InterPro" id="IPR008928">
    <property type="entry name" value="6-hairpin_glycosidase_sf"/>
</dbReference>
<proteinExistence type="predicted"/>
<dbReference type="InterPro" id="IPR010905">
    <property type="entry name" value="Glyco_hydro_88"/>
</dbReference>
<dbReference type="InterPro" id="IPR012341">
    <property type="entry name" value="6hp_glycosidase-like_sf"/>
</dbReference>
<comment type="caution">
    <text evidence="2">The sequence shown here is derived from an EMBL/GenBank/DDBJ whole genome shotgun (WGS) entry which is preliminary data.</text>
</comment>
<evidence type="ECO:0000256" key="1">
    <source>
        <dbReference type="ARBA" id="ARBA00022801"/>
    </source>
</evidence>
<protein>
    <submittedName>
        <fullName evidence="2">Glycoside hydrolase family 105 protein</fullName>
    </submittedName>
</protein>
<dbReference type="Pfam" id="PF07470">
    <property type="entry name" value="Glyco_hydro_88"/>
    <property type="match status" value="1"/>
</dbReference>
<accession>A0ABW1ILD9</accession>
<gene>
    <name evidence="2" type="ORF">ACFPXP_05480</name>
</gene>
<keyword evidence="1 2" id="KW-0378">Hydrolase</keyword>
<dbReference type="Gene3D" id="1.50.10.10">
    <property type="match status" value="1"/>
</dbReference>
<organism evidence="2 3">
    <name type="scientific">Marinicrinis lubricantis</name>
    <dbReference type="NCBI Taxonomy" id="2086470"/>
    <lineage>
        <taxon>Bacteria</taxon>
        <taxon>Bacillati</taxon>
        <taxon>Bacillota</taxon>
        <taxon>Bacilli</taxon>
        <taxon>Bacillales</taxon>
        <taxon>Paenibacillaceae</taxon>
    </lineage>
</organism>
<dbReference type="InterPro" id="IPR052043">
    <property type="entry name" value="PolySaccharide_Degr_Enz"/>
</dbReference>
<reference evidence="3" key="1">
    <citation type="journal article" date="2019" name="Int. J. Syst. Evol. Microbiol.">
        <title>The Global Catalogue of Microorganisms (GCM) 10K type strain sequencing project: providing services to taxonomists for standard genome sequencing and annotation.</title>
        <authorList>
            <consortium name="The Broad Institute Genomics Platform"/>
            <consortium name="The Broad Institute Genome Sequencing Center for Infectious Disease"/>
            <person name="Wu L."/>
            <person name="Ma J."/>
        </authorList>
    </citation>
    <scope>NUCLEOTIDE SEQUENCE [LARGE SCALE GENOMIC DNA]</scope>
    <source>
        <strain evidence="3">CCM 8749</strain>
    </source>
</reference>
<dbReference type="GO" id="GO:0016787">
    <property type="term" value="F:hydrolase activity"/>
    <property type="evidence" value="ECO:0007669"/>
    <property type="project" value="UniProtKB-KW"/>
</dbReference>
<dbReference type="SUPFAM" id="SSF48208">
    <property type="entry name" value="Six-hairpin glycosidases"/>
    <property type="match status" value="1"/>
</dbReference>
<dbReference type="PANTHER" id="PTHR33886:SF8">
    <property type="entry name" value="UNSATURATED RHAMNOGALACTURONAN HYDROLASE (EUROFUNG)"/>
    <property type="match status" value="1"/>
</dbReference>
<dbReference type="PANTHER" id="PTHR33886">
    <property type="entry name" value="UNSATURATED RHAMNOGALACTURONAN HYDROLASE (EUROFUNG)"/>
    <property type="match status" value="1"/>
</dbReference>